<dbReference type="GO" id="GO:0000166">
    <property type="term" value="F:nucleotide binding"/>
    <property type="evidence" value="ECO:0007669"/>
    <property type="project" value="UniProtKB-KW"/>
</dbReference>
<sequence>MTDVTGDWLTAQGTQTVMAMLEEAGFVAYAVGGCVRNALLGEPVADVDISTDARPETVIALAKEAGLKPVPTGIEHGTITVVCDGEGYEVTTFRADIETDGRRAAVRFADDVAEDAVRRDFTMNALYADRRGALVDPLGGLPDLHARRFRFIQDPTTRIREDYLRILRFFRFSAWYADPSQGMDPEALAAISANLDGLDILSAERVGAELTKLLRAPDPLFAVAVMEQTGVLAHVLPGAVSKPLGPLILHEEALGLRPCAMRRLAGIGFYDGARLRLSKNEQRQLEAYQRLIGAPDSLPEIAYRHSAQMARDVMVLRAASFEMPPQIDALGAIDAAADAQFPVKAADLMPAVQGAALGQTLKALEARWIASGFTLDKAALLSGL</sequence>
<dbReference type="RefSeq" id="WP_058248041.1">
    <property type="nucleotide sequence ID" value="NZ_CYSE01000004.1"/>
</dbReference>
<dbReference type="Proteomes" id="UP000054935">
    <property type="component" value="Unassembled WGS sequence"/>
</dbReference>
<dbReference type="Gene3D" id="3.30.460.10">
    <property type="entry name" value="Beta Polymerase, domain 2"/>
    <property type="match status" value="1"/>
</dbReference>
<dbReference type="Gene3D" id="1.10.3090.10">
    <property type="entry name" value="cca-adding enzyme, domain 2"/>
    <property type="match status" value="1"/>
</dbReference>
<evidence type="ECO:0000256" key="8">
    <source>
        <dbReference type="RuleBase" id="RU003953"/>
    </source>
</evidence>
<evidence type="ECO:0000259" key="10">
    <source>
        <dbReference type="Pfam" id="PF12627"/>
    </source>
</evidence>
<evidence type="ECO:0000313" key="12">
    <source>
        <dbReference type="Proteomes" id="UP000054935"/>
    </source>
</evidence>
<dbReference type="OrthoDB" id="9805698at2"/>
<evidence type="ECO:0000256" key="3">
    <source>
        <dbReference type="ARBA" id="ARBA00022694"/>
    </source>
</evidence>
<keyword evidence="2 8" id="KW-0808">Transferase</keyword>
<reference evidence="11 12" key="1">
    <citation type="submission" date="2015-09" db="EMBL/GenBank/DDBJ databases">
        <authorList>
            <consortium name="Swine Surveillance"/>
        </authorList>
    </citation>
    <scope>NUCLEOTIDE SEQUENCE [LARGE SCALE GENOMIC DNA]</scope>
    <source>
        <strain evidence="11 12">CECT 7648</strain>
    </source>
</reference>
<accession>A0A0P1GDE4</accession>
<evidence type="ECO:0000313" key="11">
    <source>
        <dbReference type="EMBL" id="CUH79596.1"/>
    </source>
</evidence>
<keyword evidence="3" id="KW-0819">tRNA processing</keyword>
<keyword evidence="12" id="KW-1185">Reference proteome</keyword>
<dbReference type="CDD" id="cd05398">
    <property type="entry name" value="NT_ClassII-CCAase"/>
    <property type="match status" value="1"/>
</dbReference>
<keyword evidence="5" id="KW-0479">Metal-binding</keyword>
<evidence type="ECO:0000256" key="5">
    <source>
        <dbReference type="ARBA" id="ARBA00022723"/>
    </source>
</evidence>
<dbReference type="PANTHER" id="PTHR46173">
    <property type="entry name" value="CCA TRNA NUCLEOTIDYLTRANSFERASE 1, MITOCHONDRIAL"/>
    <property type="match status" value="1"/>
</dbReference>
<keyword evidence="4 11" id="KW-0548">Nucleotidyltransferase</keyword>
<evidence type="ECO:0000259" key="9">
    <source>
        <dbReference type="Pfam" id="PF01743"/>
    </source>
</evidence>
<dbReference type="GO" id="GO:0000049">
    <property type="term" value="F:tRNA binding"/>
    <property type="evidence" value="ECO:0007669"/>
    <property type="project" value="TreeGrafter"/>
</dbReference>
<dbReference type="InterPro" id="IPR002646">
    <property type="entry name" value="PolA_pol_head_dom"/>
</dbReference>
<feature type="domain" description="Poly A polymerase head" evidence="9">
    <location>
        <begin position="28"/>
        <end position="149"/>
    </location>
</feature>
<dbReference type="GO" id="GO:0046872">
    <property type="term" value="F:metal ion binding"/>
    <property type="evidence" value="ECO:0007669"/>
    <property type="project" value="UniProtKB-KW"/>
</dbReference>
<evidence type="ECO:0000256" key="6">
    <source>
        <dbReference type="ARBA" id="ARBA00022741"/>
    </source>
</evidence>
<keyword evidence="6" id="KW-0547">Nucleotide-binding</keyword>
<feature type="domain" description="tRNA nucleotidyltransferase/poly(A) polymerase RNA and SrmB- binding" evidence="10">
    <location>
        <begin position="183"/>
        <end position="239"/>
    </location>
</feature>
<dbReference type="Pfam" id="PF12627">
    <property type="entry name" value="PolyA_pol_RNAbd"/>
    <property type="match status" value="1"/>
</dbReference>
<dbReference type="GO" id="GO:0004810">
    <property type="term" value="F:CCA tRNA nucleotidyltransferase activity"/>
    <property type="evidence" value="ECO:0007669"/>
    <property type="project" value="UniProtKB-EC"/>
</dbReference>
<dbReference type="SUPFAM" id="SSF81891">
    <property type="entry name" value="Poly A polymerase C-terminal region-like"/>
    <property type="match status" value="1"/>
</dbReference>
<dbReference type="InterPro" id="IPR050264">
    <property type="entry name" value="Bact_CCA-adding_enz_type3_sf"/>
</dbReference>
<gene>
    <name evidence="11" type="primary">cca</name>
    <name evidence="11" type="ORF">TRN7648_02553</name>
</gene>
<evidence type="ECO:0000256" key="7">
    <source>
        <dbReference type="ARBA" id="ARBA00022842"/>
    </source>
</evidence>
<name>A0A0P1GDE4_9RHOB</name>
<dbReference type="InterPro" id="IPR032828">
    <property type="entry name" value="PolyA_RNA-bd"/>
</dbReference>
<dbReference type="Pfam" id="PF01743">
    <property type="entry name" value="PolyA_pol"/>
    <property type="match status" value="1"/>
</dbReference>
<dbReference type="InterPro" id="IPR043519">
    <property type="entry name" value="NT_sf"/>
</dbReference>
<dbReference type="EC" id="2.7.7.72" evidence="11"/>
<proteinExistence type="inferred from homology"/>
<dbReference type="PANTHER" id="PTHR46173:SF1">
    <property type="entry name" value="CCA TRNA NUCLEOTIDYLTRANSFERASE 1, MITOCHONDRIAL"/>
    <property type="match status" value="1"/>
</dbReference>
<organism evidence="11 12">
    <name type="scientific">Tropicibacter naphthalenivorans</name>
    <dbReference type="NCBI Taxonomy" id="441103"/>
    <lineage>
        <taxon>Bacteria</taxon>
        <taxon>Pseudomonadati</taxon>
        <taxon>Pseudomonadota</taxon>
        <taxon>Alphaproteobacteria</taxon>
        <taxon>Rhodobacterales</taxon>
        <taxon>Roseobacteraceae</taxon>
        <taxon>Tropicibacter</taxon>
    </lineage>
</organism>
<comment type="cofactor">
    <cofactor evidence="1">
        <name>Mg(2+)</name>
        <dbReference type="ChEBI" id="CHEBI:18420"/>
    </cofactor>
</comment>
<keyword evidence="7" id="KW-0460">Magnesium</keyword>
<evidence type="ECO:0000256" key="1">
    <source>
        <dbReference type="ARBA" id="ARBA00001946"/>
    </source>
</evidence>
<dbReference type="AlphaFoldDB" id="A0A0P1GDE4"/>
<dbReference type="GO" id="GO:0008033">
    <property type="term" value="P:tRNA processing"/>
    <property type="evidence" value="ECO:0007669"/>
    <property type="project" value="UniProtKB-KW"/>
</dbReference>
<evidence type="ECO:0000256" key="2">
    <source>
        <dbReference type="ARBA" id="ARBA00022679"/>
    </source>
</evidence>
<comment type="similarity">
    <text evidence="8">Belongs to the tRNA nucleotidyltransferase/poly(A) polymerase family.</text>
</comment>
<dbReference type="EMBL" id="CYSE01000004">
    <property type="protein sequence ID" value="CUH79596.1"/>
    <property type="molecule type" value="Genomic_DNA"/>
</dbReference>
<evidence type="ECO:0000256" key="4">
    <source>
        <dbReference type="ARBA" id="ARBA00022695"/>
    </source>
</evidence>
<protein>
    <submittedName>
        <fullName evidence="11">CCA-adding enzyme</fullName>
        <ecNumber evidence="11">2.7.7.72</ecNumber>
    </submittedName>
</protein>
<dbReference type="SUPFAM" id="SSF81301">
    <property type="entry name" value="Nucleotidyltransferase"/>
    <property type="match status" value="1"/>
</dbReference>
<keyword evidence="8" id="KW-0694">RNA-binding</keyword>
<dbReference type="STRING" id="441103.TRN7648_02553"/>